<evidence type="ECO:0000256" key="2">
    <source>
        <dbReference type="ARBA" id="ARBA00023306"/>
    </source>
</evidence>
<dbReference type="OrthoDB" id="295029at2759"/>
<proteinExistence type="inferred from homology"/>
<dbReference type="STRING" id="65357.A0A024G6J8"/>
<dbReference type="InterPro" id="IPR007587">
    <property type="entry name" value="SAPS"/>
</dbReference>
<evidence type="ECO:0000313" key="4">
    <source>
        <dbReference type="EMBL" id="CCI42199.1"/>
    </source>
</evidence>
<dbReference type="EMBL" id="CAIX01000031">
    <property type="protein sequence ID" value="CCI42199.1"/>
    <property type="molecule type" value="Genomic_DNA"/>
</dbReference>
<dbReference type="InParanoid" id="A0A024G6J8"/>
<comment type="similarity">
    <text evidence="1">Belongs to the SAPS family.</text>
</comment>
<name>A0A024G6J8_9STRA</name>
<dbReference type="PANTHER" id="PTHR12634">
    <property type="entry name" value="SIT4 YEAST -ASSOCIATING PROTEIN-RELATED"/>
    <property type="match status" value="1"/>
</dbReference>
<dbReference type="AlphaFoldDB" id="A0A024G6J8"/>
<evidence type="ECO:0000313" key="5">
    <source>
        <dbReference type="Proteomes" id="UP000053237"/>
    </source>
</evidence>
<gene>
    <name evidence="4" type="ORF">BN9_029830</name>
</gene>
<keyword evidence="5" id="KW-1185">Reference proteome</keyword>
<reference evidence="4 5" key="1">
    <citation type="submission" date="2012-05" db="EMBL/GenBank/DDBJ databases">
        <title>Recombination and specialization in a pathogen metapopulation.</title>
        <authorList>
            <person name="Gardiner A."/>
            <person name="Kemen E."/>
            <person name="Schultz-Larsen T."/>
            <person name="MacLean D."/>
            <person name="Van Oosterhout C."/>
            <person name="Jones J.D.G."/>
        </authorList>
    </citation>
    <scope>NUCLEOTIDE SEQUENCE [LARGE SCALE GENOMIC DNA]</scope>
    <source>
        <strain evidence="4 5">Ac Nc2</strain>
    </source>
</reference>
<feature type="compositionally biased region" description="Basic and acidic residues" evidence="3">
    <location>
        <begin position="732"/>
        <end position="747"/>
    </location>
</feature>
<protein>
    <submittedName>
        <fullName evidence="4">Uncharacterized protein</fullName>
    </submittedName>
</protein>
<accession>A0A024G6J8</accession>
<sequence length="771" mass="86473">MSFFAALSDDMSVWSNANSLFDVSSPLNELLEREEFTLQQVLQEDDLLQEVKARNQLLIDFLSREESVREMIKYISTSPSDSSDVLRTFKYPYMSCEVICCDVESILTTIVTTGDGQLIESLFSFLDPPGALDTRLAGYFEKVGVTTILMARKSQEMTDYINNNADKLLHAFNQHVGCFSIAELFKRMLQPYPMELMEDAMEFAGMSMAGPRDPWEGIEDDKGGVAASSSMSKTLVWHQDTHVIDLLVANLMLAEEGEAAIISDMHKHTSDIMIDIIHCDRRIEQNPASSPTAAESRQAQSILLKYLECKEIVERIVDIAIPEKPISKSAGSAVTAALSVLDVLLSRHANSQYIATDDSPAVVTVTLSRLSHITATLRGEHFDAGFVWNQQHQLVPRLGLHRIKLVNLIVYLLHSKYYQVDAALSRENVAGTCLDLFFQFESVTFLHAEVESIVVGILESASTELLSSLIKDARLLPRVLEAFEQNQRHLEDKTRVFSFGYMGHLTRICQVIVSLTYESEDECAEEKERSRAQVILEMLKEDQDSWVRWDAFVQEHLLAKIEQDRHPLGGGVAFIGQGLNALEEFHQDCLNEEFTEMLGQAEYIPGSTTLENEYDYNGTSASLIIPPSVDDSSSSDEDEDDHCFTNYAAQSANSKLQTSSAVHNDATEWAAPSDTDHWARLEHNATFSAAFDQFQPDMYNIPIPTEISDDDSSVHEVEDMANNDVDVEDVEREIPQEVCLEDRHSDSIDTGDPVEETREATIDHDDDNQTT</sequence>
<keyword evidence="2" id="KW-0131">Cell cycle</keyword>
<dbReference type="Pfam" id="PF04499">
    <property type="entry name" value="SAPS"/>
    <property type="match status" value="1"/>
</dbReference>
<organism evidence="4 5">
    <name type="scientific">Albugo candida</name>
    <dbReference type="NCBI Taxonomy" id="65357"/>
    <lineage>
        <taxon>Eukaryota</taxon>
        <taxon>Sar</taxon>
        <taxon>Stramenopiles</taxon>
        <taxon>Oomycota</taxon>
        <taxon>Peronosporomycetes</taxon>
        <taxon>Albuginales</taxon>
        <taxon>Albuginaceae</taxon>
        <taxon>Albugo</taxon>
    </lineage>
</organism>
<comment type="caution">
    <text evidence="4">The sequence shown here is derived from an EMBL/GenBank/DDBJ whole genome shotgun (WGS) entry which is preliminary data.</text>
</comment>
<dbReference type="GO" id="GO:0019888">
    <property type="term" value="F:protein phosphatase regulator activity"/>
    <property type="evidence" value="ECO:0007669"/>
    <property type="project" value="TreeGrafter"/>
</dbReference>
<evidence type="ECO:0000256" key="3">
    <source>
        <dbReference type="SAM" id="MobiDB-lite"/>
    </source>
</evidence>
<evidence type="ECO:0000256" key="1">
    <source>
        <dbReference type="ARBA" id="ARBA00006180"/>
    </source>
</evidence>
<feature type="region of interest" description="Disordered" evidence="3">
    <location>
        <begin position="727"/>
        <end position="771"/>
    </location>
</feature>
<dbReference type="GO" id="GO:0019903">
    <property type="term" value="F:protein phosphatase binding"/>
    <property type="evidence" value="ECO:0007669"/>
    <property type="project" value="InterPro"/>
</dbReference>
<dbReference type="PANTHER" id="PTHR12634:SF8">
    <property type="entry name" value="FIERY MOUNTAIN, ISOFORM D"/>
    <property type="match status" value="1"/>
</dbReference>
<dbReference type="Proteomes" id="UP000053237">
    <property type="component" value="Unassembled WGS sequence"/>
</dbReference>